<keyword evidence="1" id="KW-0175">Coiled coil</keyword>
<evidence type="ECO:0000313" key="4">
    <source>
        <dbReference type="Proteomes" id="UP001303046"/>
    </source>
</evidence>
<comment type="caution">
    <text evidence="3">The sequence shown here is derived from an EMBL/GenBank/DDBJ whole genome shotgun (WGS) entry which is preliminary data.</text>
</comment>
<dbReference type="Proteomes" id="UP001303046">
    <property type="component" value="Unassembled WGS sequence"/>
</dbReference>
<name>A0ABR1DZU6_NECAM</name>
<protein>
    <submittedName>
        <fullName evidence="3">Uncharacterized protein</fullName>
    </submittedName>
</protein>
<feature type="region of interest" description="Disordered" evidence="2">
    <location>
        <begin position="1"/>
        <end position="21"/>
    </location>
</feature>
<evidence type="ECO:0000256" key="2">
    <source>
        <dbReference type="SAM" id="MobiDB-lite"/>
    </source>
</evidence>
<keyword evidence="4" id="KW-1185">Reference proteome</keyword>
<sequence length="323" mass="37992">MEIQAVESAAKKPSVGRVKPMPRRNLVRATSTPGTLHSMGSVGRFSLKNDEIQRASVRKSHIAETEARCTQRTENIEALRERVRNFLQHAAYHRTNRRINSLQGVQAVDETRDIFSHTLENPRPDINLQNVLLGILSEVEEKLKEDVHQHMEMSREYNDRKLEDLTRRFEQFLRQSEYSHQEEVLELQGCVEFLQDELNASRVQNELLEQQLEDANMKLLEKSQDMGSIRTEISILRKEVQELRAFRAKHRRELQNVEKLHKELEALRSTNKITLEELAKVEEERNELREEFEKSLHKIRLANRRRNQTMDDEIDEVIDDLLS</sequence>
<accession>A0ABR1DZU6</accession>
<dbReference type="EMBL" id="JAVFWL010000005">
    <property type="protein sequence ID" value="KAK6755959.1"/>
    <property type="molecule type" value="Genomic_DNA"/>
</dbReference>
<organism evidence="3 4">
    <name type="scientific">Necator americanus</name>
    <name type="common">Human hookworm</name>
    <dbReference type="NCBI Taxonomy" id="51031"/>
    <lineage>
        <taxon>Eukaryota</taxon>
        <taxon>Metazoa</taxon>
        <taxon>Ecdysozoa</taxon>
        <taxon>Nematoda</taxon>
        <taxon>Chromadorea</taxon>
        <taxon>Rhabditida</taxon>
        <taxon>Rhabditina</taxon>
        <taxon>Rhabditomorpha</taxon>
        <taxon>Strongyloidea</taxon>
        <taxon>Ancylostomatidae</taxon>
        <taxon>Bunostominae</taxon>
        <taxon>Necator</taxon>
    </lineage>
</organism>
<feature type="coiled-coil region" evidence="1">
    <location>
        <begin position="191"/>
        <end position="305"/>
    </location>
</feature>
<evidence type="ECO:0000313" key="3">
    <source>
        <dbReference type="EMBL" id="KAK6755959.1"/>
    </source>
</evidence>
<proteinExistence type="predicted"/>
<gene>
    <name evidence="3" type="primary">Necator_chrV.g19172</name>
    <name evidence="3" type="ORF">RB195_014380</name>
</gene>
<evidence type="ECO:0000256" key="1">
    <source>
        <dbReference type="SAM" id="Coils"/>
    </source>
</evidence>
<reference evidence="3 4" key="1">
    <citation type="submission" date="2023-08" db="EMBL/GenBank/DDBJ databases">
        <title>A Necator americanus chromosomal reference genome.</title>
        <authorList>
            <person name="Ilik V."/>
            <person name="Petrzelkova K.J."/>
            <person name="Pardy F."/>
            <person name="Fuh T."/>
            <person name="Niatou-Singa F.S."/>
            <person name="Gouil Q."/>
            <person name="Baker L."/>
            <person name="Ritchie M.E."/>
            <person name="Jex A.R."/>
            <person name="Gazzola D."/>
            <person name="Li H."/>
            <person name="Toshio Fujiwara R."/>
            <person name="Zhan B."/>
            <person name="Aroian R.V."/>
            <person name="Pafco B."/>
            <person name="Schwarz E.M."/>
        </authorList>
    </citation>
    <scope>NUCLEOTIDE SEQUENCE [LARGE SCALE GENOMIC DNA]</scope>
    <source>
        <strain evidence="3 4">Aroian</strain>
        <tissue evidence="3">Whole animal</tissue>
    </source>
</reference>